<comment type="similarity">
    <text evidence="2">Belongs to the SF-assemblin family.</text>
</comment>
<dbReference type="GO" id="GO:0005874">
    <property type="term" value="C:microtubule"/>
    <property type="evidence" value="ECO:0007669"/>
    <property type="project" value="UniProtKB-KW"/>
</dbReference>
<feature type="region of interest" description="Disordered" evidence="8">
    <location>
        <begin position="1"/>
        <end position="24"/>
    </location>
</feature>
<organism evidence="9 10">
    <name type="scientific">Naegleria fowleri</name>
    <name type="common">Brain eating amoeba</name>
    <dbReference type="NCBI Taxonomy" id="5763"/>
    <lineage>
        <taxon>Eukaryota</taxon>
        <taxon>Discoba</taxon>
        <taxon>Heterolobosea</taxon>
        <taxon>Tetramitia</taxon>
        <taxon>Eutetramitia</taxon>
        <taxon>Vahlkampfiidae</taxon>
        <taxon>Naegleria</taxon>
    </lineage>
</organism>
<dbReference type="PANTHER" id="PTHR40412:SF1">
    <property type="entry name" value="SF-ASSEMBLIN"/>
    <property type="match status" value="1"/>
</dbReference>
<evidence type="ECO:0000256" key="3">
    <source>
        <dbReference type="ARBA" id="ARBA00022490"/>
    </source>
</evidence>
<gene>
    <name evidence="9" type="ORF">FDP41_006421</name>
</gene>
<keyword evidence="5 7" id="KW-0175">Coiled coil</keyword>
<evidence type="ECO:0000256" key="2">
    <source>
        <dbReference type="ARBA" id="ARBA00005678"/>
    </source>
</evidence>
<dbReference type="EMBL" id="VFQX01000052">
    <property type="protein sequence ID" value="KAF0974389.1"/>
    <property type="molecule type" value="Genomic_DNA"/>
</dbReference>
<comment type="subcellular location">
    <subcellularLocation>
        <location evidence="1">Cytoplasm</location>
        <location evidence="1">Cytoskeleton</location>
    </subcellularLocation>
</comment>
<evidence type="ECO:0000256" key="1">
    <source>
        <dbReference type="ARBA" id="ARBA00004245"/>
    </source>
</evidence>
<comment type="caution">
    <text evidence="9">The sequence shown here is derived from an EMBL/GenBank/DDBJ whole genome shotgun (WGS) entry which is preliminary data.</text>
</comment>
<dbReference type="OMA" id="RERAECH"/>
<evidence type="ECO:0000256" key="4">
    <source>
        <dbReference type="ARBA" id="ARBA00022701"/>
    </source>
</evidence>
<dbReference type="VEuPathDB" id="AmoebaDB:NfTy_090050"/>
<dbReference type="Pfam" id="PF06705">
    <property type="entry name" value="SF-assemblin"/>
    <property type="match status" value="1"/>
</dbReference>
<dbReference type="VEuPathDB" id="AmoebaDB:FDP41_006421"/>
<proteinExistence type="inferred from homology"/>
<evidence type="ECO:0000256" key="6">
    <source>
        <dbReference type="ARBA" id="ARBA00023212"/>
    </source>
</evidence>
<dbReference type="GeneID" id="68113639"/>
<reference evidence="9 10" key="1">
    <citation type="journal article" date="2019" name="Sci. Rep.">
        <title>Nanopore sequencing improves the draft genome of the human pathogenic amoeba Naegleria fowleri.</title>
        <authorList>
            <person name="Liechti N."/>
            <person name="Schurch N."/>
            <person name="Bruggmann R."/>
            <person name="Wittwer M."/>
        </authorList>
    </citation>
    <scope>NUCLEOTIDE SEQUENCE [LARGE SCALE GENOMIC DNA]</scope>
    <source>
        <strain evidence="9 10">ATCC 30894</strain>
    </source>
</reference>
<evidence type="ECO:0000313" key="9">
    <source>
        <dbReference type="EMBL" id="KAF0974389.1"/>
    </source>
</evidence>
<dbReference type="OrthoDB" id="436841at2759"/>
<feature type="coiled-coil region" evidence="7">
    <location>
        <begin position="270"/>
        <end position="319"/>
    </location>
</feature>
<accession>A0A6A5BNA2</accession>
<evidence type="ECO:0000256" key="7">
    <source>
        <dbReference type="SAM" id="Coils"/>
    </source>
</evidence>
<dbReference type="PANTHER" id="PTHR40412">
    <property type="entry name" value="SF-ASSEMBLIN"/>
    <property type="match status" value="1"/>
</dbReference>
<dbReference type="AlphaFoldDB" id="A0A6A5BNA2"/>
<sequence>MNLSATSSSSNNRGSDVGGGTINVNNIVNSNNKLAESRTSLNRDHILATMNHDLQLSPAGSERIERRSLMNGLSTPQHGSSAMSSPSKKSIQVSPIVERLNAVKTSAQTFNGDLMEDLTAKKEVEQTKVFELRDTVAKIEKDLTVEMRKRAEGDKVLQTLCDNKINTVQDAIEKKMNEKFCQMQLVIDTLSKRVINLEQLLAEEKDYASKFSNTMKTGVIGQLEELRSMIEEERMNRMEKEAQLTRKINDEYFKVSQKLESEKKARELFITSTREDMERVEQAKARIDQDFRTRIFEEVDNLREELRRETEQREIVDEQIVNSLDTIIKQVHDSLRMVTK</sequence>
<evidence type="ECO:0000313" key="10">
    <source>
        <dbReference type="Proteomes" id="UP000444721"/>
    </source>
</evidence>
<dbReference type="VEuPathDB" id="AmoebaDB:NF0083380"/>
<keyword evidence="6" id="KW-0206">Cytoskeleton</keyword>
<keyword evidence="3" id="KW-0963">Cytoplasm</keyword>
<protein>
    <recommendedName>
        <fullName evidence="11">SF-assemblin</fullName>
    </recommendedName>
</protein>
<dbReference type="PRINTS" id="PR01799">
    <property type="entry name" value="SFASSEMBLIN"/>
</dbReference>
<name>A0A6A5BNA2_NAEFO</name>
<feature type="compositionally biased region" description="Low complexity" evidence="8">
    <location>
        <begin position="1"/>
        <end position="15"/>
    </location>
</feature>
<evidence type="ECO:0000256" key="8">
    <source>
        <dbReference type="SAM" id="MobiDB-lite"/>
    </source>
</evidence>
<dbReference type="GO" id="GO:0005200">
    <property type="term" value="F:structural constituent of cytoskeleton"/>
    <property type="evidence" value="ECO:0007669"/>
    <property type="project" value="InterPro"/>
</dbReference>
<dbReference type="InterPro" id="IPR008374">
    <property type="entry name" value="SF_assemblin/giardin_b"/>
</dbReference>
<evidence type="ECO:0008006" key="11">
    <source>
        <dbReference type="Google" id="ProtNLM"/>
    </source>
</evidence>
<keyword evidence="4" id="KW-0493">Microtubule</keyword>
<evidence type="ECO:0000256" key="5">
    <source>
        <dbReference type="ARBA" id="ARBA00023054"/>
    </source>
</evidence>
<dbReference type="RefSeq" id="XP_044559102.1">
    <property type="nucleotide sequence ID" value="XM_044710055.1"/>
</dbReference>
<dbReference type="Proteomes" id="UP000444721">
    <property type="component" value="Unassembled WGS sequence"/>
</dbReference>
<keyword evidence="10" id="KW-1185">Reference proteome</keyword>